<dbReference type="AlphaFoldDB" id="A0A397IZG2"/>
<feature type="compositionally biased region" description="Low complexity" evidence="1">
    <location>
        <begin position="42"/>
        <end position="52"/>
    </location>
</feature>
<evidence type="ECO:0000256" key="1">
    <source>
        <dbReference type="SAM" id="MobiDB-lite"/>
    </source>
</evidence>
<gene>
    <name evidence="2" type="ORF">Glove_165g145</name>
</gene>
<keyword evidence="3" id="KW-1185">Reference proteome</keyword>
<feature type="compositionally biased region" description="Low complexity" evidence="1">
    <location>
        <begin position="9"/>
        <end position="27"/>
    </location>
</feature>
<dbReference type="Proteomes" id="UP000266861">
    <property type="component" value="Unassembled WGS sequence"/>
</dbReference>
<sequence>MNSQRLLLPPNFQSPSRPRPPQRLVLPPTLPTPRQRRRRRAGPYNRTRSTTTTTTNTTVICTICLSPPNSLQHVLYAGDKSIKLVQDDYELDFKYQNKETEIKPNPPFVEVTTKVDGFIDMFDILKTQPRTVAISLVYMNCFAQTKHNDNKNIFQYA</sequence>
<evidence type="ECO:0000313" key="2">
    <source>
        <dbReference type="EMBL" id="RHZ78414.1"/>
    </source>
</evidence>
<accession>A0A397IZG2</accession>
<evidence type="ECO:0000313" key="3">
    <source>
        <dbReference type="Proteomes" id="UP000266861"/>
    </source>
</evidence>
<organism evidence="2 3">
    <name type="scientific">Diversispora epigaea</name>
    <dbReference type="NCBI Taxonomy" id="1348612"/>
    <lineage>
        <taxon>Eukaryota</taxon>
        <taxon>Fungi</taxon>
        <taxon>Fungi incertae sedis</taxon>
        <taxon>Mucoromycota</taxon>
        <taxon>Glomeromycotina</taxon>
        <taxon>Glomeromycetes</taxon>
        <taxon>Diversisporales</taxon>
        <taxon>Diversisporaceae</taxon>
        <taxon>Diversispora</taxon>
    </lineage>
</organism>
<feature type="region of interest" description="Disordered" evidence="1">
    <location>
        <begin position="1"/>
        <end position="52"/>
    </location>
</feature>
<dbReference type="EMBL" id="PQFF01000155">
    <property type="protein sequence ID" value="RHZ78414.1"/>
    <property type="molecule type" value="Genomic_DNA"/>
</dbReference>
<proteinExistence type="predicted"/>
<name>A0A397IZG2_9GLOM</name>
<comment type="caution">
    <text evidence="2">The sequence shown here is derived from an EMBL/GenBank/DDBJ whole genome shotgun (WGS) entry which is preliminary data.</text>
</comment>
<protein>
    <submittedName>
        <fullName evidence="2">Uncharacterized protein</fullName>
    </submittedName>
</protein>
<reference evidence="2 3" key="1">
    <citation type="submission" date="2018-08" db="EMBL/GenBank/DDBJ databases">
        <title>Genome and evolution of the arbuscular mycorrhizal fungus Diversispora epigaea (formerly Glomus versiforme) and its bacterial endosymbionts.</title>
        <authorList>
            <person name="Sun X."/>
            <person name="Fei Z."/>
            <person name="Harrison M."/>
        </authorList>
    </citation>
    <scope>NUCLEOTIDE SEQUENCE [LARGE SCALE GENOMIC DNA]</scope>
    <source>
        <strain evidence="2 3">IT104</strain>
    </source>
</reference>